<dbReference type="OrthoDB" id="4076200at2759"/>
<proteinExistence type="predicted"/>
<organism evidence="2 3">
    <name type="scientific">Komagataella pastoris</name>
    <name type="common">Yeast</name>
    <name type="synonym">Pichia pastoris</name>
    <dbReference type="NCBI Taxonomy" id="4922"/>
    <lineage>
        <taxon>Eukaryota</taxon>
        <taxon>Fungi</taxon>
        <taxon>Dikarya</taxon>
        <taxon>Ascomycota</taxon>
        <taxon>Saccharomycotina</taxon>
        <taxon>Pichiomycetes</taxon>
        <taxon>Pichiales</taxon>
        <taxon>Pichiaceae</taxon>
        <taxon>Komagataella</taxon>
    </lineage>
</organism>
<accession>A0A1B2JI08</accession>
<keyword evidence="3" id="KW-1185">Reference proteome</keyword>
<evidence type="ECO:0000313" key="2">
    <source>
        <dbReference type="EMBL" id="ANZ77495.1"/>
    </source>
</evidence>
<name>A0A1B2JI08_PICPA</name>
<evidence type="ECO:0000256" key="1">
    <source>
        <dbReference type="SAM" id="Coils"/>
    </source>
</evidence>
<dbReference type="Pfam" id="PF07957">
    <property type="entry name" value="DUF3294"/>
    <property type="match status" value="1"/>
</dbReference>
<gene>
    <name evidence="2" type="ORF">ATY40_BA7504575</name>
</gene>
<protein>
    <submittedName>
        <fullName evidence="2">BA75_04575T0</fullName>
    </submittedName>
</protein>
<dbReference type="InterPro" id="IPR012917">
    <property type="entry name" value="DUF3294"/>
</dbReference>
<evidence type="ECO:0000313" key="3">
    <source>
        <dbReference type="Proteomes" id="UP000094565"/>
    </source>
</evidence>
<sequence length="197" mass="22817">MSELQELKDQLKALQEDVLKQKRVLQKTTQQLLEYQVEDTRRKLQELPTPNAEIDLSDYTTNDDIIQLVGELQGQLDLVEERGIRRTANSTITLDSERKLTPLRNNDGEELLEFPTTLKQFSEIDDESLIDLLKFYDLLPLTSAEKNQYQEFIDGSVDIPTLQVDVSSKDFSKEELNDLFDTLARYIGVTFRRGDSW</sequence>
<keyword evidence="1" id="KW-0175">Coiled coil</keyword>
<dbReference type="Proteomes" id="UP000094565">
    <property type="component" value="Chromosome 4"/>
</dbReference>
<dbReference type="EMBL" id="CP014587">
    <property type="protein sequence ID" value="ANZ77495.1"/>
    <property type="molecule type" value="Genomic_DNA"/>
</dbReference>
<reference evidence="2 3" key="1">
    <citation type="submission" date="2016-02" db="EMBL/GenBank/DDBJ databases">
        <title>Comparative genomic and transcriptomic foundation for Pichia pastoris.</title>
        <authorList>
            <person name="Love K.R."/>
            <person name="Shah K.A."/>
            <person name="Whittaker C.A."/>
            <person name="Wu J."/>
            <person name="Bartlett M.C."/>
            <person name="Ma D."/>
            <person name="Leeson R.L."/>
            <person name="Priest M."/>
            <person name="Young S.K."/>
            <person name="Love J.C."/>
        </authorList>
    </citation>
    <scope>NUCLEOTIDE SEQUENCE [LARGE SCALE GENOMIC DNA]</scope>
    <source>
        <strain evidence="2 3">ATCC 28485</strain>
    </source>
</reference>
<feature type="coiled-coil region" evidence="1">
    <location>
        <begin position="1"/>
        <end position="31"/>
    </location>
</feature>
<dbReference type="AlphaFoldDB" id="A0A1B2JI08"/>